<dbReference type="EMBL" id="LN733376">
    <property type="protein sequence ID" value="CEP16919.1"/>
    <property type="molecule type" value="Genomic_DNA"/>
</dbReference>
<keyword evidence="2" id="KW-1185">Reference proteome</keyword>
<dbReference type="AlphaFoldDB" id="A0A0B7NPN5"/>
<dbReference type="Proteomes" id="UP000054107">
    <property type="component" value="Unassembled WGS sequence"/>
</dbReference>
<gene>
    <name evidence="1" type="primary">PARPA_11199.1 scaffold 42812</name>
</gene>
<organism evidence="1 2">
    <name type="scientific">Parasitella parasitica</name>
    <dbReference type="NCBI Taxonomy" id="35722"/>
    <lineage>
        <taxon>Eukaryota</taxon>
        <taxon>Fungi</taxon>
        <taxon>Fungi incertae sedis</taxon>
        <taxon>Mucoromycota</taxon>
        <taxon>Mucoromycotina</taxon>
        <taxon>Mucoromycetes</taxon>
        <taxon>Mucorales</taxon>
        <taxon>Mucorineae</taxon>
        <taxon>Mucoraceae</taxon>
        <taxon>Parasitella</taxon>
    </lineage>
</organism>
<evidence type="ECO:0000313" key="1">
    <source>
        <dbReference type="EMBL" id="CEP16919.1"/>
    </source>
</evidence>
<reference evidence="1 2" key="1">
    <citation type="submission" date="2014-09" db="EMBL/GenBank/DDBJ databases">
        <authorList>
            <person name="Ellenberger Sabrina"/>
        </authorList>
    </citation>
    <scope>NUCLEOTIDE SEQUENCE [LARGE SCALE GENOMIC DNA]</scope>
    <source>
        <strain evidence="1 2">CBS 412.66</strain>
    </source>
</reference>
<name>A0A0B7NPN5_9FUNG</name>
<sequence length="80" mass="8579">MIYGQLIPDRKVPAAGNLIPILANQSIIAQGIDPGLVSTATGAAITANFLFYVINKFKTISDDKAEIHLQNVFCITFTGN</sequence>
<accession>A0A0B7NPN5</accession>
<proteinExistence type="predicted"/>
<evidence type="ECO:0000313" key="2">
    <source>
        <dbReference type="Proteomes" id="UP000054107"/>
    </source>
</evidence>
<protein>
    <submittedName>
        <fullName evidence="1">Uncharacterized protein</fullName>
    </submittedName>
</protein>